<dbReference type="PROSITE" id="PS50103">
    <property type="entry name" value="ZF_C3H1"/>
    <property type="match status" value="2"/>
</dbReference>
<dbReference type="GO" id="GO:0000209">
    <property type="term" value="P:protein polyubiquitination"/>
    <property type="evidence" value="ECO:0007669"/>
    <property type="project" value="InterPro"/>
</dbReference>
<feature type="region of interest" description="Disordered" evidence="5">
    <location>
        <begin position="1"/>
        <end position="40"/>
    </location>
</feature>
<keyword evidence="3 4" id="KW-0862">Zinc</keyword>
<dbReference type="InterPro" id="IPR045072">
    <property type="entry name" value="MKRN-like"/>
</dbReference>
<feature type="region of interest" description="Disordered" evidence="5">
    <location>
        <begin position="322"/>
        <end position="351"/>
    </location>
</feature>
<feature type="region of interest" description="Disordered" evidence="5">
    <location>
        <begin position="702"/>
        <end position="739"/>
    </location>
</feature>
<dbReference type="PANTHER" id="PTHR11224">
    <property type="entry name" value="MAKORIN-RELATED"/>
    <property type="match status" value="1"/>
</dbReference>
<evidence type="ECO:0000313" key="7">
    <source>
        <dbReference type="EMBL" id="GEM07354.1"/>
    </source>
</evidence>
<organism evidence="7 8">
    <name type="scientific">Rhodotorula toruloides</name>
    <name type="common">Yeast</name>
    <name type="synonym">Rhodosporidium toruloides</name>
    <dbReference type="NCBI Taxonomy" id="5286"/>
    <lineage>
        <taxon>Eukaryota</taxon>
        <taxon>Fungi</taxon>
        <taxon>Dikarya</taxon>
        <taxon>Basidiomycota</taxon>
        <taxon>Pucciniomycotina</taxon>
        <taxon>Microbotryomycetes</taxon>
        <taxon>Sporidiobolales</taxon>
        <taxon>Sporidiobolaceae</taxon>
        <taxon>Rhodotorula</taxon>
    </lineage>
</organism>
<feature type="domain" description="C3H1-type" evidence="6">
    <location>
        <begin position="74"/>
        <end position="101"/>
    </location>
</feature>
<feature type="compositionally biased region" description="Gly residues" evidence="5">
    <location>
        <begin position="708"/>
        <end position="717"/>
    </location>
</feature>
<dbReference type="Proteomes" id="UP000321518">
    <property type="component" value="Unassembled WGS sequence"/>
</dbReference>
<dbReference type="GO" id="GO:0061630">
    <property type="term" value="F:ubiquitin protein ligase activity"/>
    <property type="evidence" value="ECO:0007669"/>
    <property type="project" value="InterPro"/>
</dbReference>
<keyword evidence="1 4" id="KW-0479">Metal-binding</keyword>
<dbReference type="PANTHER" id="PTHR11224:SF10">
    <property type="entry name" value="IP09428P-RELATED"/>
    <property type="match status" value="1"/>
</dbReference>
<dbReference type="SMART" id="SM00356">
    <property type="entry name" value="ZnF_C3H1"/>
    <property type="match status" value="2"/>
</dbReference>
<dbReference type="EMBL" id="BJWK01000003">
    <property type="protein sequence ID" value="GEM07354.1"/>
    <property type="molecule type" value="Genomic_DNA"/>
</dbReference>
<dbReference type="OrthoDB" id="2528717at2759"/>
<feature type="compositionally biased region" description="Low complexity" evidence="5">
    <location>
        <begin position="642"/>
        <end position="657"/>
    </location>
</feature>
<proteinExistence type="predicted"/>
<dbReference type="AlphaFoldDB" id="A0A511KD82"/>
<evidence type="ECO:0000256" key="2">
    <source>
        <dbReference type="ARBA" id="ARBA00022771"/>
    </source>
</evidence>
<dbReference type="InterPro" id="IPR000571">
    <property type="entry name" value="Znf_CCCH"/>
</dbReference>
<feature type="domain" description="C3H1-type" evidence="6">
    <location>
        <begin position="44"/>
        <end position="71"/>
    </location>
</feature>
<feature type="compositionally biased region" description="Low complexity" evidence="5">
    <location>
        <begin position="608"/>
        <end position="627"/>
    </location>
</feature>
<sequence length="739" mass="74905">MHAAAVQHQPMNPWSSPPHPPPKTARQPGSHGEAASKKASKVKDLSHVPCKFFRANSCTAGKACPFSHDLPVPGTGKPICQWFAKGTCKFGHKCALAHVLPGQPMSFDRKNKRAAQQALREAQANADGSAGLLGLGQGHAIPGMDGAYGAYATAGGASSSGTSQGDVDAIFGSPDSIGHRTPASSPGLQHRTLPGQVPHSPLSFATIAQGSTATFIAPASSGLSHQFGSSTSNPRATVAAQAMLSEQARRLSSTSESLSPPRFQHSSRARLGINNGAGAVELPSSPPLAVPGASNAAAGTTSIFGTSPFSGSRGLFIPSSYDSNEDAFPRSPPSKPGVMPDIQRTASGSGWNEAVEDYEDDAEEYDEGFLPSSLNDLLTPEEMRRRTLRAAGAMGSHGPSSLSSSSPAFDPFMNSKSVPADLFLASGTLSLAHASPHTIAVPQPTLGARSVSATAAATWGSLDSSVEGHNPSAVSFEPPTTASLLSQSRTREATIVPTLPVVASSASNAVATPPAASSLLASALNGSLGLAPPVAAGMYSASFSDAALLSPPSHDHATLLPAANSASLRYPQTGLSPSTNASLAAPGSSLPGGLAAGLSRLHLVPPAYTGETPPSSSPGTTYLSSSPCHVPAPGSALARRMSGSTALSPPPATSSLVSSPLRDEIHLRMPGFSVVAGGGSGNGTPEPLSAVTERAVPVVFGTITGPPGSMGNGGEGSVIGDDEDERHEEGDEVIQFDME</sequence>
<evidence type="ECO:0000256" key="4">
    <source>
        <dbReference type="PROSITE-ProRule" id="PRU00723"/>
    </source>
</evidence>
<feature type="region of interest" description="Disordered" evidence="5">
    <location>
        <begin position="162"/>
        <end position="192"/>
    </location>
</feature>
<reference evidence="7 8" key="1">
    <citation type="submission" date="2019-07" db="EMBL/GenBank/DDBJ databases">
        <title>Rhodotorula toruloides NBRC10032 genome sequencing.</title>
        <authorList>
            <person name="Shida Y."/>
            <person name="Takaku H."/>
            <person name="Ogasawara W."/>
            <person name="Mori K."/>
        </authorList>
    </citation>
    <scope>NUCLEOTIDE SEQUENCE [LARGE SCALE GENOMIC DNA]</scope>
    <source>
        <strain evidence="7 8">NBRC10032</strain>
    </source>
</reference>
<evidence type="ECO:0000256" key="3">
    <source>
        <dbReference type="ARBA" id="ARBA00022833"/>
    </source>
</evidence>
<name>A0A511KD82_RHOTO</name>
<feature type="zinc finger region" description="C3H1-type" evidence="4">
    <location>
        <begin position="44"/>
        <end position="71"/>
    </location>
</feature>
<evidence type="ECO:0000256" key="1">
    <source>
        <dbReference type="ARBA" id="ARBA00022723"/>
    </source>
</evidence>
<dbReference type="GO" id="GO:0008270">
    <property type="term" value="F:zinc ion binding"/>
    <property type="evidence" value="ECO:0007669"/>
    <property type="project" value="UniProtKB-KW"/>
</dbReference>
<gene>
    <name evidence="7" type="ORF">Rt10032_c03g1371</name>
</gene>
<dbReference type="Gene3D" id="4.10.1000.10">
    <property type="entry name" value="Zinc finger, CCCH-type"/>
    <property type="match status" value="1"/>
</dbReference>
<protein>
    <submittedName>
        <fullName evidence="7">Zinc finger, CCCH-type protein, cps3</fullName>
    </submittedName>
</protein>
<accession>A0A511KD82</accession>
<evidence type="ECO:0000259" key="6">
    <source>
        <dbReference type="PROSITE" id="PS50103"/>
    </source>
</evidence>
<comment type="caution">
    <text evidence="7">The sequence shown here is derived from an EMBL/GenBank/DDBJ whole genome shotgun (WGS) entry which is preliminary data.</text>
</comment>
<evidence type="ECO:0000256" key="5">
    <source>
        <dbReference type="SAM" id="MobiDB-lite"/>
    </source>
</evidence>
<keyword evidence="2 4" id="KW-0863">Zinc-finger</keyword>
<feature type="compositionally biased region" description="Acidic residues" evidence="5">
    <location>
        <begin position="720"/>
        <end position="739"/>
    </location>
</feature>
<evidence type="ECO:0000313" key="8">
    <source>
        <dbReference type="Proteomes" id="UP000321518"/>
    </source>
</evidence>
<feature type="region of interest" description="Disordered" evidence="5">
    <location>
        <begin position="606"/>
        <end position="657"/>
    </location>
</feature>
<feature type="zinc finger region" description="C3H1-type" evidence="4">
    <location>
        <begin position="74"/>
        <end position="101"/>
    </location>
</feature>